<evidence type="ECO:0000313" key="10">
    <source>
        <dbReference type="EMBL" id="PVZ95682.1"/>
    </source>
</evidence>
<evidence type="ECO:0000256" key="1">
    <source>
        <dbReference type="ARBA" id="ARBA00008891"/>
    </source>
</evidence>
<dbReference type="InterPro" id="IPR000070">
    <property type="entry name" value="Pectinesterase_cat"/>
</dbReference>
<keyword evidence="5" id="KW-0624">Polysaccharide degradation</keyword>
<keyword evidence="4" id="KW-0326">Glycosidase</keyword>
<dbReference type="InterPro" id="IPR003961">
    <property type="entry name" value="FN3_dom"/>
</dbReference>
<feature type="signal peptide" evidence="8">
    <location>
        <begin position="1"/>
        <end position="47"/>
    </location>
</feature>
<feature type="region of interest" description="Disordered" evidence="7">
    <location>
        <begin position="230"/>
        <end position="260"/>
    </location>
</feature>
<feature type="domain" description="Fibronectin type-III" evidence="9">
    <location>
        <begin position="351"/>
        <end position="449"/>
    </location>
</feature>
<evidence type="ECO:0000256" key="4">
    <source>
        <dbReference type="ARBA" id="ARBA00023295"/>
    </source>
</evidence>
<dbReference type="InterPro" id="IPR013783">
    <property type="entry name" value="Ig-like_fold"/>
</dbReference>
<comment type="caution">
    <text evidence="10">The sequence shown here is derived from an EMBL/GenBank/DDBJ whole genome shotgun (WGS) entry which is preliminary data.</text>
</comment>
<evidence type="ECO:0000256" key="2">
    <source>
        <dbReference type="ARBA" id="ARBA00022801"/>
    </source>
</evidence>
<evidence type="ECO:0000259" key="9">
    <source>
        <dbReference type="PROSITE" id="PS50853"/>
    </source>
</evidence>
<dbReference type="GO" id="GO:0009279">
    <property type="term" value="C:cell outer membrane"/>
    <property type="evidence" value="ECO:0007669"/>
    <property type="project" value="TreeGrafter"/>
</dbReference>
<feature type="chain" id="PRO_5015879939" description="Fibronectin type-III domain-containing protein" evidence="8">
    <location>
        <begin position="48"/>
        <end position="2718"/>
    </location>
</feature>
<evidence type="ECO:0000256" key="8">
    <source>
        <dbReference type="SAM" id="SignalP"/>
    </source>
</evidence>
<dbReference type="GO" id="GO:0016798">
    <property type="term" value="F:hydrolase activity, acting on glycosyl bonds"/>
    <property type="evidence" value="ECO:0007669"/>
    <property type="project" value="UniProtKB-KW"/>
</dbReference>
<comment type="similarity">
    <text evidence="1">Belongs to the pectinesterase family.</text>
</comment>
<protein>
    <recommendedName>
        <fullName evidence="9">Fibronectin type-III domain-containing protein</fullName>
    </recommendedName>
</protein>
<reference evidence="10 11" key="1">
    <citation type="submission" date="2018-05" db="EMBL/GenBank/DDBJ databases">
        <title>Amnibacterium sp. M8JJ-5, whole genome shotgun sequence.</title>
        <authorList>
            <person name="Tuo L."/>
        </authorList>
    </citation>
    <scope>NUCLEOTIDE SEQUENCE [LARGE SCALE GENOMIC DNA]</scope>
    <source>
        <strain evidence="10 11">M8JJ-5</strain>
    </source>
</reference>
<dbReference type="CDD" id="cd00063">
    <property type="entry name" value="FN3"/>
    <property type="match status" value="3"/>
</dbReference>
<name>A0A2V1HVC4_9MICO</name>
<keyword evidence="11" id="KW-1185">Reference proteome</keyword>
<feature type="region of interest" description="Disordered" evidence="7">
    <location>
        <begin position="1209"/>
        <end position="1229"/>
    </location>
</feature>
<dbReference type="PANTHER" id="PTHR31321">
    <property type="entry name" value="ACYL-COA THIOESTER HYDROLASE YBHC-RELATED"/>
    <property type="match status" value="1"/>
</dbReference>
<feature type="domain" description="Fibronectin type-III" evidence="9">
    <location>
        <begin position="450"/>
        <end position="549"/>
    </location>
</feature>
<dbReference type="InterPro" id="IPR011050">
    <property type="entry name" value="Pectin_lyase_fold/virulence"/>
</dbReference>
<dbReference type="Gene3D" id="2.60.40.10">
    <property type="entry name" value="Immunoglobulins"/>
    <property type="match status" value="11"/>
</dbReference>
<dbReference type="InterPro" id="IPR036116">
    <property type="entry name" value="FN3_sf"/>
</dbReference>
<feature type="active site" evidence="6">
    <location>
        <position position="1156"/>
    </location>
</feature>
<feature type="domain" description="Fibronectin type-III" evidence="9">
    <location>
        <begin position="886"/>
        <end position="977"/>
    </location>
</feature>
<dbReference type="PROSITE" id="PS50853">
    <property type="entry name" value="FN3"/>
    <property type="match status" value="7"/>
</dbReference>
<feature type="domain" description="Fibronectin type-III" evidence="9">
    <location>
        <begin position="1324"/>
        <end position="1422"/>
    </location>
</feature>
<dbReference type="GO" id="GO:0042545">
    <property type="term" value="P:cell wall modification"/>
    <property type="evidence" value="ECO:0007669"/>
    <property type="project" value="InterPro"/>
</dbReference>
<feature type="domain" description="Fibronectin type-III" evidence="9">
    <location>
        <begin position="2143"/>
        <end position="2241"/>
    </location>
</feature>
<dbReference type="SUPFAM" id="SSF51126">
    <property type="entry name" value="Pectin lyase-like"/>
    <property type="match status" value="5"/>
</dbReference>
<dbReference type="GO" id="GO:0000272">
    <property type="term" value="P:polysaccharide catabolic process"/>
    <property type="evidence" value="ECO:0007669"/>
    <property type="project" value="UniProtKB-KW"/>
</dbReference>
<gene>
    <name evidence="10" type="ORF">DDQ50_04160</name>
</gene>
<dbReference type="InterPro" id="IPR012334">
    <property type="entry name" value="Pectin_lyas_fold"/>
</dbReference>
<evidence type="ECO:0000256" key="6">
    <source>
        <dbReference type="PROSITE-ProRule" id="PRU10040"/>
    </source>
</evidence>
<accession>A0A2V1HVC4</accession>
<dbReference type="PROSITE" id="PS00503">
    <property type="entry name" value="PECTINESTERASE_2"/>
    <property type="match status" value="1"/>
</dbReference>
<dbReference type="Pfam" id="PF00041">
    <property type="entry name" value="fn3"/>
    <property type="match status" value="1"/>
</dbReference>
<evidence type="ECO:0000313" key="11">
    <source>
        <dbReference type="Proteomes" id="UP000244893"/>
    </source>
</evidence>
<feature type="domain" description="Fibronectin type-III" evidence="9">
    <location>
        <begin position="257"/>
        <end position="349"/>
    </location>
</feature>
<evidence type="ECO:0000256" key="7">
    <source>
        <dbReference type="SAM" id="MobiDB-lite"/>
    </source>
</evidence>
<evidence type="ECO:0000256" key="5">
    <source>
        <dbReference type="ARBA" id="ARBA00023326"/>
    </source>
</evidence>
<dbReference type="Gene3D" id="2.160.20.10">
    <property type="entry name" value="Single-stranded right-handed beta-helix, Pectin lyase-like"/>
    <property type="match status" value="5"/>
</dbReference>
<feature type="domain" description="Fibronectin type-III" evidence="9">
    <location>
        <begin position="2331"/>
        <end position="2420"/>
    </location>
</feature>
<proteinExistence type="inferred from homology"/>
<dbReference type="InterPro" id="IPR006626">
    <property type="entry name" value="PbH1"/>
</dbReference>
<keyword evidence="8" id="KW-0732">Signal</keyword>
<dbReference type="Pfam" id="PF01095">
    <property type="entry name" value="Pectinesterase"/>
    <property type="match status" value="5"/>
</dbReference>
<keyword evidence="3" id="KW-0063">Aspartyl esterase</keyword>
<dbReference type="PANTHER" id="PTHR31321:SF57">
    <property type="entry name" value="PECTINESTERASE 53-RELATED"/>
    <property type="match status" value="1"/>
</dbReference>
<organism evidence="10 11">
    <name type="scientific">Amnibacterium flavum</name>
    <dbReference type="NCBI Taxonomy" id="2173173"/>
    <lineage>
        <taxon>Bacteria</taxon>
        <taxon>Bacillati</taxon>
        <taxon>Actinomycetota</taxon>
        <taxon>Actinomycetes</taxon>
        <taxon>Micrococcales</taxon>
        <taxon>Microbacteriaceae</taxon>
        <taxon>Amnibacterium</taxon>
    </lineage>
</organism>
<dbReference type="EMBL" id="QEOP01000001">
    <property type="protein sequence ID" value="PVZ95682.1"/>
    <property type="molecule type" value="Genomic_DNA"/>
</dbReference>
<keyword evidence="5" id="KW-0119">Carbohydrate metabolism</keyword>
<evidence type="ECO:0000256" key="3">
    <source>
        <dbReference type="ARBA" id="ARBA00023085"/>
    </source>
</evidence>
<sequence length="2718" mass="277280">MLPSVPPRSPLPATSESRRPRWHMTVLAAATAAVLAVGALAASPVMAATDTSAPSTPGSLSASYYGGVGAVITWGKVSASDLAEYRVYRSTSKTVTASAGNLVASTTALKVTDSTVTGGATVYYAVTARDKTGNESKVSSVKTITAKDTTKPDSPSSVKATASANGIALDWADNDEPDLRGYVVSRSASSSGTYTQLTGSPITTSAFTDTQAPAATKSYYRITAVDLTGNTSSASSTSATRPAGTPTTPTTPTAPAAPAGLTATIDSNTAVVLKWSASTGATSYVVSRGTSAAGPFTRINGSTLTATTYTDATAPVGATSYYSVTAVNAAGTSAGATASAAVPADTTPPKAPTSPKATVLASGGITATWKASTESDVAGYIVYKRNSDEEYVQFLPTAGAATFTATTFTDLGVTEGKVAYYRIRAIDRAGNISKNYVALTANNPNVAPAAPTGFTVKQNATAGLDLAWSTPKDTDVEGYTISRSTASSGTYVQLTSITATAAGTPPHFTDTSAPKGVTVYYRVTAVDLVGNVSKTSSTVSGTSLTTPVPIAVDETVITVGADKQFATITAALATVPKNSLKRYRLDIDPGTYNEAFEIESSNITLNGLGGDSSKVVINAAQASGSSDPDEPESTLGTAGSAVVFVTGQDVTLRGLTVVNSFDEKANPQITSAQAVALRVEGDRFVADTVRLLGNQDTLLADTPKPTTRIRQYYVNSYIEGDVDYLFGAGTAVFDRVTFKSLDRAKSNNGYLTAASTDKGSKYGFLITDSKIVSDAAAGTVNLGRPWHPSADPDALGSVVIKNTWLPAAIDTAAPWDDMASTNSSGVKVNFSWTTARFSEFGNTGPGATVNANRPQLSAKDAANATPEKYLAGKDGWNPVAPTVSVAPAVPSGVTATADSRVVHLTWNDDISASTTGWTVYRSTAGGVAQKIASVSSPTYSDTTVENGVSYSYSITADSRSGVSSAASTPVDILVAAAPLVVDITVDPAATANGTSVFTTLASALAAAPAGTATNPTVIQLAAGRYAEYDVVDKPYTILVGATGVAQDVVITGNRAAGTPTGTTTDGVADTYGTSGSATLVITGNNVQLRALTVENSYVEGTYANGQAVALRTTGDKLVLENTRLLGNQDTFYANTPNTATGSRVYVHGSYIEGDVDFVFGRATVVIDDSTLKALDHGTSPNGALTAASTDKSQKYGFLITGSRVIGTAPDNSQNLGRPWQPGQKQDDGTSIADANAIAQVVVRDSWLGPVVSTSTPWTDMTNSGTVTKWQSARFFEYGNTGPGAATGDNHPQLTAAQADDYTAEDYLAGADGWNPVVEPAADLAPAAVTGLTATANEKQVGLSWNDGPESDTVTYRVYRSIGSDAVVADAAHLVAEVAKPTYLDKGLVNGTVHHYLVVAVDRAGNASAPSITVDATPNVAPLVADLTVAQDGSGDYTSVQAALTAIQPGTAAKPKVIMVAPGTYHEVVISTKANVILAGTTGNARDVVIEFDNANGTTKSGTTCPAVTAATCGTAGSATVTLSGGGVQVRDLTIANTFDKAAHPEIGNFNTQAVALRATGDRQVYTNVRLLGVQDTLNADASGNISANGSGYPRQYYVNSYIEGNVDFVFGRATAVFDRVTFFASNHAGGTIFAPSTASKSNGYLVVDSRIASDNDPGTFALGRPWRSWSDGAYPDNSRGETIIRNTWIAEGISTGQPWTDFAPNVWTDGRFFEYGNTGPGATVNANRPQLSAADAANRTAVSYLAGSDGWNPVLDASADVRPAAPAALDAAVGSGQAVLTWDENTEADVTSYRVYRDGAPIGTTSKAGYTDTGLTNDVAYSYAVTAIDAQGTESALSAQVSVTPRLKIDATVGDGGYASLQAAVNAATGSGEWVIKVLPGTYTGNTTITRNNVTIIGGGAANSDVVLTSGTTTPTLSITGSSVTVRGLSVVNTSTASNSPAVSMTGDKVLLRGVALTGTDRTVWADVPTAGATSRQMIEASTISGANNVVLGRATLVIHDTAITATRTSGLLLVPSTVANGGKGFLVTNSTITPAAGVSDVRLGGPYTQGTTTAANSPQAIIRDTVLASGIKSNPWMDFNGAKWTDARFGEYANTGAGAAVNANRPQLSPAESVDATVSSWLGAATWYPAVVDPATPADVTAPAAPAGITATAGDASATLTWTASADADLAGYRVYRSVGTSVTPGVATLVATLGAVSSFTDTGLTNNTTYSYAVKSFDQVGNASAAATASVKPADTAPPATPTGLTATGGDSKVLLAWTANTEGDLAGYNVYRDGNKLNSALLTTPAYTESGLDNGTAYSYSVKAVDTTGLESAAATATATPKVGDAAPPATPTGVGTVLGKNAVTVNWSAVGDGDLAGYDVVRDGTVVGSVAAGTTSYTDTAVVIGTAYSYTVVAKDTASNASAASAAATAIPIKVDLVVAADGSGDATTVAAGIGLLADNADYVAQGYRTILVKPGTYTGLVSSGNRYGVKVVGATSNPADTVITGPAGAVATVTVSGKEWTFKNVTIASTGAAAGGQATAVQIKAGDKQVLDNVRLLGDKQTLLVSTANVTTFSRVYVTGSYIEGGADLILGRAITVIDRSTIHVLNRPGAALTDSSIDASSQYGFLITDSSIVTDGNPGSIFLGRPYSTQGKAQVVVRNTDLGAAINTPQPWKDWDAVTLWTAGRFNEYQNTGAGAAIVDPAKRPQLSDADAANYTAAKYLAGTDGWNPTGR</sequence>
<dbReference type="SUPFAM" id="SSF49265">
    <property type="entry name" value="Fibronectin type III"/>
    <property type="match status" value="7"/>
</dbReference>
<dbReference type="Proteomes" id="UP000244893">
    <property type="component" value="Unassembled WGS sequence"/>
</dbReference>
<keyword evidence="2" id="KW-0378">Hydrolase</keyword>
<dbReference type="InterPro" id="IPR033131">
    <property type="entry name" value="Pectinesterase_Asp_AS"/>
</dbReference>
<dbReference type="SMART" id="SM00710">
    <property type="entry name" value="PbH1"/>
    <property type="match status" value="12"/>
</dbReference>
<dbReference type="GO" id="GO:0030599">
    <property type="term" value="F:pectinesterase activity"/>
    <property type="evidence" value="ECO:0007669"/>
    <property type="project" value="InterPro"/>
</dbReference>
<dbReference type="SMART" id="SM00060">
    <property type="entry name" value="FN3"/>
    <property type="match status" value="11"/>
</dbReference>